<accession>A0A9W8GD46</accession>
<gene>
    <name evidence="1" type="ORF">IWW39_006279</name>
</gene>
<dbReference type="Proteomes" id="UP001151516">
    <property type="component" value="Unassembled WGS sequence"/>
</dbReference>
<evidence type="ECO:0000313" key="2">
    <source>
        <dbReference type="Proteomes" id="UP001151516"/>
    </source>
</evidence>
<sequence>MASLSSFQTPPMLIVEKVVEHLEGRARNSFDTEYDINIGKYNREKVVHPLLWVSERWRMAALSVICDNCVIHFNSSKGFNVKYPALSDGFSFPQYHVERLVKRVVVLAPSWSDLGSGKFSSTFSKSTLELPTFPSAATLMVCLQDDDDVGPQKDSCGGHPTPSVAPIDRNKETIEFAYRLRQMTPAATGAIVLFCSPTSTIKKNRGQCNTLVLQLCRGNISRLHVESRTECALPTFKLHSLSGLTSITQGFSTACAPFAQVAYRNAATLQELKLLNLEEEAWRTLIYGGTVTPAVYSRLTKLLLEFASGRVVRDWAAIEDAASFPVLHEISLRDDYPFGDNLIFRGNGPTLQKLRIPFSVLTKNVLGRFNVLDRSGVVRMSLIEIYPPDRIDHLHLTDRSGALAVRQIRSILETTAMLTIESELAVGYLLRALGTSVKTAVLRELKVIFNQLGADEVLSIVSAITSLVTLSGEIYEPVSNAKSIQASERPSALREKYPLGNSNFRQLNVLEGKDDLADGESNDIDDDNGGVKYKVAKFAKKVAVVAVQIAALCPNFSHVVLPKEMRGEFSREVTLAMADGPFMSYANRLSRLIYPE</sequence>
<dbReference type="OrthoDB" id="5533928at2759"/>
<dbReference type="AlphaFoldDB" id="A0A9W8GD46"/>
<reference evidence="1" key="1">
    <citation type="submission" date="2022-07" db="EMBL/GenBank/DDBJ databases">
        <title>Phylogenomic reconstructions and comparative analyses of Kickxellomycotina fungi.</title>
        <authorList>
            <person name="Reynolds N.K."/>
            <person name="Stajich J.E."/>
            <person name="Barry K."/>
            <person name="Grigoriev I.V."/>
            <person name="Crous P."/>
            <person name="Smith M.E."/>
        </authorList>
    </citation>
    <scope>NUCLEOTIDE SEQUENCE</scope>
    <source>
        <strain evidence="1">CBS 109367</strain>
    </source>
</reference>
<dbReference type="EMBL" id="JANBTX010000593">
    <property type="protein sequence ID" value="KAJ2681635.1"/>
    <property type="molecule type" value="Genomic_DNA"/>
</dbReference>
<protein>
    <submittedName>
        <fullName evidence="1">Uncharacterized protein</fullName>
    </submittedName>
</protein>
<organism evidence="1 2">
    <name type="scientific">Coemansia spiralis</name>
    <dbReference type="NCBI Taxonomy" id="417178"/>
    <lineage>
        <taxon>Eukaryota</taxon>
        <taxon>Fungi</taxon>
        <taxon>Fungi incertae sedis</taxon>
        <taxon>Zoopagomycota</taxon>
        <taxon>Kickxellomycotina</taxon>
        <taxon>Kickxellomycetes</taxon>
        <taxon>Kickxellales</taxon>
        <taxon>Kickxellaceae</taxon>
        <taxon>Coemansia</taxon>
    </lineage>
</organism>
<keyword evidence="2" id="KW-1185">Reference proteome</keyword>
<comment type="caution">
    <text evidence="1">The sequence shown here is derived from an EMBL/GenBank/DDBJ whole genome shotgun (WGS) entry which is preliminary data.</text>
</comment>
<name>A0A9W8GD46_9FUNG</name>
<evidence type="ECO:0000313" key="1">
    <source>
        <dbReference type="EMBL" id="KAJ2681635.1"/>
    </source>
</evidence>
<proteinExistence type="predicted"/>